<comment type="caution">
    <text evidence="1">The sequence shown here is derived from an EMBL/GenBank/DDBJ whole genome shotgun (WGS) entry which is preliminary data.</text>
</comment>
<accession>A0A368KXJ0</accession>
<name>A0A368KXJ0_9BACT</name>
<evidence type="ECO:0000313" key="1">
    <source>
        <dbReference type="EMBL" id="RCS55963.1"/>
    </source>
</evidence>
<dbReference type="Proteomes" id="UP000253562">
    <property type="component" value="Unassembled WGS sequence"/>
</dbReference>
<dbReference type="EMBL" id="QPEX01000006">
    <property type="protein sequence ID" value="RCS55963.1"/>
    <property type="molecule type" value="Genomic_DNA"/>
</dbReference>
<evidence type="ECO:0000313" key="2">
    <source>
        <dbReference type="Proteomes" id="UP000253562"/>
    </source>
</evidence>
<proteinExistence type="predicted"/>
<sequence length="63" mass="7298">MGVVTGFTFGAKFNDSRRDDKCSIYKVPSDFTDKHIKSSEDRVLWRKKDFAILTRVVLAEMLQ</sequence>
<dbReference type="AlphaFoldDB" id="A0A368KXJ0"/>
<gene>
    <name evidence="1" type="ORF">DTL42_00810</name>
</gene>
<organism evidence="1 2">
    <name type="scientific">Bremerella cremea</name>
    <dbReference type="NCBI Taxonomy" id="1031537"/>
    <lineage>
        <taxon>Bacteria</taxon>
        <taxon>Pseudomonadati</taxon>
        <taxon>Planctomycetota</taxon>
        <taxon>Planctomycetia</taxon>
        <taxon>Pirellulales</taxon>
        <taxon>Pirellulaceae</taxon>
        <taxon>Bremerella</taxon>
    </lineage>
</organism>
<protein>
    <submittedName>
        <fullName evidence="1">Uncharacterized protein</fullName>
    </submittedName>
</protein>
<reference evidence="1 2" key="1">
    <citation type="submission" date="2018-07" db="EMBL/GenBank/DDBJ databases">
        <title>Comparative genomes isolates from brazilian mangrove.</title>
        <authorList>
            <person name="De Araujo J.E."/>
            <person name="Taketani R.G."/>
            <person name="Silva M.C.P."/>
            <person name="Lourenco M.V."/>
            <person name="Oliveira V.M."/>
            <person name="Andreote F.D."/>
        </authorList>
    </citation>
    <scope>NUCLEOTIDE SEQUENCE [LARGE SCALE GENOMIC DNA]</scope>
    <source>
        <strain evidence="1 2">HEX PRIS-MGV</strain>
    </source>
</reference>